<dbReference type="InterPro" id="IPR010071">
    <property type="entry name" value="AA_adenyl_dom"/>
</dbReference>
<dbReference type="Proteomes" id="UP000199053">
    <property type="component" value="Unassembled WGS sequence"/>
</dbReference>
<organism evidence="8 9">
    <name type="scientific">Maridesulfovibrio ferrireducens</name>
    <dbReference type="NCBI Taxonomy" id="246191"/>
    <lineage>
        <taxon>Bacteria</taxon>
        <taxon>Pseudomonadati</taxon>
        <taxon>Thermodesulfobacteriota</taxon>
        <taxon>Desulfovibrionia</taxon>
        <taxon>Desulfovibrionales</taxon>
        <taxon>Desulfovibrionaceae</taxon>
        <taxon>Maridesulfovibrio</taxon>
    </lineage>
</organism>
<dbReference type="InterPro" id="IPR013120">
    <property type="entry name" value="FAR_NAD-bd"/>
</dbReference>
<dbReference type="GO" id="GO:0005829">
    <property type="term" value="C:cytosol"/>
    <property type="evidence" value="ECO:0007669"/>
    <property type="project" value="TreeGrafter"/>
</dbReference>
<evidence type="ECO:0000256" key="1">
    <source>
        <dbReference type="ARBA" id="ARBA00001957"/>
    </source>
</evidence>
<dbReference type="SMART" id="SM00100">
    <property type="entry name" value="cNMP"/>
    <property type="match status" value="1"/>
</dbReference>
<evidence type="ECO:0000313" key="8">
    <source>
        <dbReference type="EMBL" id="SDL53333.1"/>
    </source>
</evidence>
<evidence type="ECO:0000313" key="9">
    <source>
        <dbReference type="Proteomes" id="UP000199053"/>
    </source>
</evidence>
<dbReference type="PROSITE" id="PS00455">
    <property type="entry name" value="AMP_BINDING"/>
    <property type="match status" value="2"/>
</dbReference>
<dbReference type="InterPro" id="IPR023213">
    <property type="entry name" value="CAT-like_dom_sf"/>
</dbReference>
<feature type="domain" description="Carrier" evidence="7">
    <location>
        <begin position="1993"/>
        <end position="2066"/>
    </location>
</feature>
<dbReference type="NCBIfam" id="NF003417">
    <property type="entry name" value="PRK04813.1"/>
    <property type="match status" value="2"/>
</dbReference>
<keyword evidence="2" id="KW-0596">Phosphopantetheine</keyword>
<dbReference type="PANTHER" id="PTHR45527:SF1">
    <property type="entry name" value="FATTY ACID SYNTHASE"/>
    <property type="match status" value="1"/>
</dbReference>
<reference evidence="9" key="1">
    <citation type="submission" date="2016-10" db="EMBL/GenBank/DDBJ databases">
        <authorList>
            <person name="Varghese N."/>
            <person name="Submissions S."/>
        </authorList>
    </citation>
    <scope>NUCLEOTIDE SEQUENCE [LARGE SCALE GENOMIC DNA]</scope>
    <source>
        <strain evidence="9">DSM 16995</strain>
    </source>
</reference>
<dbReference type="PROSITE" id="PS50042">
    <property type="entry name" value="CNMP_BINDING_3"/>
    <property type="match status" value="1"/>
</dbReference>
<evidence type="ECO:0000256" key="5">
    <source>
        <dbReference type="SAM" id="MobiDB-lite"/>
    </source>
</evidence>
<feature type="compositionally biased region" description="Basic and acidic residues" evidence="5">
    <location>
        <begin position="935"/>
        <end position="959"/>
    </location>
</feature>
<dbReference type="GO" id="GO:0043041">
    <property type="term" value="P:amino acid activation for nonribosomal peptide biosynthetic process"/>
    <property type="evidence" value="ECO:0007669"/>
    <property type="project" value="TreeGrafter"/>
</dbReference>
<dbReference type="Gene3D" id="2.30.38.10">
    <property type="entry name" value="Luciferase, Domain 3"/>
    <property type="match status" value="2"/>
</dbReference>
<evidence type="ECO:0000256" key="2">
    <source>
        <dbReference type="ARBA" id="ARBA00022450"/>
    </source>
</evidence>
<dbReference type="Gene3D" id="3.40.50.980">
    <property type="match status" value="4"/>
</dbReference>
<dbReference type="InterPro" id="IPR000595">
    <property type="entry name" value="cNMP-bd_dom"/>
</dbReference>
<dbReference type="GO" id="GO:0016874">
    <property type="term" value="F:ligase activity"/>
    <property type="evidence" value="ECO:0007669"/>
    <property type="project" value="UniProtKB-KW"/>
</dbReference>
<protein>
    <submittedName>
        <fullName evidence="8">Amino acid adenylation domain-containing protein/thioester reductase domain-containing protein</fullName>
    </submittedName>
</protein>
<dbReference type="GO" id="GO:0031177">
    <property type="term" value="F:phosphopantetheine binding"/>
    <property type="evidence" value="ECO:0007669"/>
    <property type="project" value="TreeGrafter"/>
</dbReference>
<dbReference type="InterPro" id="IPR014710">
    <property type="entry name" value="RmlC-like_jellyroll"/>
</dbReference>
<name>A0A1G9KV00_9BACT</name>
<dbReference type="InterPro" id="IPR045851">
    <property type="entry name" value="AMP-bd_C_sf"/>
</dbReference>
<dbReference type="CDD" id="cd05930">
    <property type="entry name" value="A_NRPS"/>
    <property type="match status" value="1"/>
</dbReference>
<dbReference type="STRING" id="246191.SAMN05660337_3220"/>
<keyword evidence="4" id="KW-0436">Ligase</keyword>
<dbReference type="Pfam" id="PF00027">
    <property type="entry name" value="cNMP_binding"/>
    <property type="match status" value="1"/>
</dbReference>
<keyword evidence="9" id="KW-1185">Reference proteome</keyword>
<dbReference type="FunFam" id="3.40.50.12780:FF:000012">
    <property type="entry name" value="Non-ribosomal peptide synthetase"/>
    <property type="match status" value="2"/>
</dbReference>
<dbReference type="SUPFAM" id="SSF47336">
    <property type="entry name" value="ACP-like"/>
    <property type="match status" value="2"/>
</dbReference>
<proteinExistence type="predicted"/>
<dbReference type="InterPro" id="IPR018490">
    <property type="entry name" value="cNMP-bd_dom_sf"/>
</dbReference>
<dbReference type="OrthoDB" id="5349841at2"/>
<gene>
    <name evidence="8" type="ORF">SAMN05660337_3220</name>
</gene>
<dbReference type="Pfam" id="PF00668">
    <property type="entry name" value="Condensation"/>
    <property type="match status" value="2"/>
</dbReference>
<dbReference type="Pfam" id="PF00501">
    <property type="entry name" value="AMP-binding"/>
    <property type="match status" value="2"/>
</dbReference>
<dbReference type="Gene3D" id="3.30.559.30">
    <property type="entry name" value="Nonribosomal peptide synthetase, condensation domain"/>
    <property type="match status" value="2"/>
</dbReference>
<feature type="domain" description="Carrier" evidence="7">
    <location>
        <begin position="956"/>
        <end position="1031"/>
    </location>
</feature>
<dbReference type="Pfam" id="PF13193">
    <property type="entry name" value="AMP-binding_C"/>
    <property type="match status" value="2"/>
</dbReference>
<dbReference type="CDD" id="cd19531">
    <property type="entry name" value="LCL_NRPS-like"/>
    <property type="match status" value="1"/>
</dbReference>
<evidence type="ECO:0000259" key="6">
    <source>
        <dbReference type="PROSITE" id="PS50042"/>
    </source>
</evidence>
<dbReference type="Gene3D" id="3.40.50.720">
    <property type="entry name" value="NAD(P)-binding Rossmann-like Domain"/>
    <property type="match status" value="1"/>
</dbReference>
<sequence>MKNEKSEHKLYDLSHPQKRIWYSEKTYPGVGAANLVFLVKFDFKADNTILESAINAVINAHQGIRMRITELTEQETVKPCQYIEPHSDKLFDVYDFHVPGGTAKLKNWSVDQTSQPFEFLDSDLFYFALLRHDDGKSGYYMKLHHIVSDGGTVLLFLRDIKNTYFRFLEGKAADFSMTNSYIDFLNYEQKYLNSARYNEDKLYWEEEMLPLPEEINLSGSRSTDGSMAADKKILAFDNGLRDGMRKWAKENKTSVFKLVYTAVSIYTSRITGIDDFVLPTFNHNRSIKKQYEMAGMFISTIPVRIRMKGDDIFGSLVKTVGDQMNYLIKERQKYPFDELAVNLRDKSGIDPSFFMNVSVIGHQDVLFEDMGFEHIQPPYEAGGLSIHVNPQNKDLLGILELEFDYKNALYSEASIETIFKGICNIISAGIKHPEQKIKDLPIIDKAQINQVIHEFNATEEAYNLETTLVHMFDKQVESYGDSPALVLGDEKLTYNELASKADSLAFKLHEAGVGPETIVGLIAGRRVESIIAMLAILKAGGVYLPIDPKYPEDRILYILKDSGAKLLLAHCDEVPSSYTDNYFDLSDSSLFTAKAEKLPIRTDSKNAAYIIYTSGSTGRPKGVVIEHRSVVNLVNWHSRAYGITAGVKTAEYASFSFDASVSQIFSPLLNGAELHLISEDIRLNPVKINEYLEENQIIYIDLPTPMCEQFLEMCDNNSLKVMTTGGEKLKKYSLPKFRLVDEYGPTENTVISTHIHLDKKWIKSPIGKPVPNTRAYILDRYKNPQPLGVAGELYLAGAGLARGYLNRPELTLEKFVADPFFPGQKMYRTGDLAKWLPDGNIDFLGRIDFQVKIRGYRIELEEIEARIVKLPHVTNAVVDVREDNTGSPFLCAWVETSQENGVSDIQASLKADMPDYMVPAFITAIDTLPMNSSGKVDRRALPEPDLESQRQTEYEPPKTETEKKLALIWEKILGLKKISANDSFLSLGGHSLKALTMQYRIQKVFKINLPISEIFKLQTLRRTAAFIEQLKDSKEDEIKSVPVRSFYPVTSAQKRLYLIHQMGNVDTAYNIPLVMRIQGPLDHVKLGAAIDELVLRHEILRTGFKLENGIPVLKVHQEVTPKRVFAETSPNHVQAQIKDFVKPFDLENAPLFRTALFRESANSHVFVFDVHHIIMDGLSVSILMKELWDIYGGNELPALEFSYKDFSVWQQETNVGGRLPKQQAYWLDVFKGFSQTMEFEADHVRKASMDYSGGRLLFDVPETVKNRLAKVAEKSGVTLFTTMLAAYGIFLMRHTSCTDLVVGIPSSGRTIPEVENMLGMFVGTMPLRLFPDKNTPIKNYLSSVNQTVMGALDNQDYPLEDLVEQLGVKREPGRTPLLDVLFTLREMPSTMKAGELSISPVDYDPGVSKFDQTFEAIIHEEGIQLKIEYKKALFDEETVLGWGDQYIQLLEQICEHPDKTVGEYDIILPRERKFLLEKFNDTSVPCPNQTVTDCFCQQAKRTPDAVAIKQEDRTISFSELDSLTNRLANRLRAEGVSSGQVVGVVGSASIEFIVGILGILKAGGAYVPVDIGYPAERINFMMKEADVRLVLTTSGNDQAQKLAPSLTCLKLEDEQTYSDNDLMPDSGSNPSDPIYIIYTSGSTGKPKGVMVTHKGVLNYLLWVKSCLLQDQVFDVPLYSSLSFDLVVTSVFLPLLTGSRMVIYPGEDKSGLVEKIIRENEVDVLKMTPSHLALLEMVDCQSTRVKKLIVGGENLSTDLCRRVLAKFPQGLSIVNEYGPTEASVACSWHAFNPATDRGGAVPIGIPADNARLYILDEDLRLVPRGAVGELYIAGDGLADCYVNRQDLTDLAFLPDPFISGERMYKTGDLVRMSVQGRIVYLGRKDHQVKIRGYRIETSEIENVLGRYPSVKDTYVLAVAGDNLEDSFLCGYYTGPQEIAPAELKDFLLQELPGYMVPSHLIYLDNIPVTANGKVDRRALPMPGNNTSDKKQIVKPQTEVEKKVLDGFCSILKKNNISMTDNFFDMGGNSLKAVTLIYELKKHVEIGVNDIFKYQTPERLARNVRPLENNLMKKLLEVKERFGTGPDSEIENSFAQMESSYKDQYTPYETLDLSDQQQYESVLLTGVTGFLGIFLLNGLLTTGTSRIHLIIRSKDSDAARARLDSKWEYYFKCAMPKIYKERIQIHAGDLSSEKIGLNKADWEKLAQEVDCIINAAALVKHYGHYEEFVTANVVSASNLIEFALHGRDKVLHQISTTSVGLGNIDDKKTFLFTEFDTDAGQKTDNFYLTTKLEAEKQIISARQQGLTANIYRVSNIVFDSINGRFQENIEDNGFFRQVKSYVAIGAVPEGMDRSDFSFVDQVAGAILTLFDRPALFNEIFHIQHETKQSVAELLEDPALNLPTQRMRIPQFIDFLMEKLNFDEYREDIESLLLHLGWLEKKTAQTTTMISSDKTILVLKKLGFEWPSLNPETARKFVLEALKKRMEFLKSIRAFTGLPAQAIEGLALKSRHEVFAENSLIQMEGDAATNIFLIVKGFVEISKLSHSGWAGTIKIAHAGDFVAMQNFAEDKGASITIEAIMGEAQVVIINREALLAQVVQTPELAVKIMQVMAGQHRDLEKLLVYSS</sequence>
<dbReference type="FunFam" id="1.10.1200.10:FF:000005">
    <property type="entry name" value="Nonribosomal peptide synthetase 1"/>
    <property type="match status" value="1"/>
</dbReference>
<dbReference type="InterPro" id="IPR036291">
    <property type="entry name" value="NAD(P)-bd_dom_sf"/>
</dbReference>
<dbReference type="EMBL" id="FNGA01000005">
    <property type="protein sequence ID" value="SDL53333.1"/>
    <property type="molecule type" value="Genomic_DNA"/>
</dbReference>
<evidence type="ECO:0000259" key="7">
    <source>
        <dbReference type="PROSITE" id="PS50075"/>
    </source>
</evidence>
<dbReference type="CDD" id="cd00038">
    <property type="entry name" value="CAP_ED"/>
    <property type="match status" value="1"/>
</dbReference>
<accession>A0A1G9KV00</accession>
<dbReference type="Gene3D" id="3.30.300.30">
    <property type="match status" value="2"/>
</dbReference>
<dbReference type="SUPFAM" id="SSF52777">
    <property type="entry name" value="CoA-dependent acyltransferases"/>
    <property type="match status" value="4"/>
</dbReference>
<dbReference type="SUPFAM" id="SSF56801">
    <property type="entry name" value="Acetyl-CoA synthetase-like"/>
    <property type="match status" value="2"/>
</dbReference>
<dbReference type="InterPro" id="IPR036736">
    <property type="entry name" value="ACP-like_sf"/>
</dbReference>
<dbReference type="FunFam" id="3.40.50.980:FF:000001">
    <property type="entry name" value="Non-ribosomal peptide synthetase"/>
    <property type="match status" value="2"/>
</dbReference>
<feature type="region of interest" description="Disordered" evidence="5">
    <location>
        <begin position="933"/>
        <end position="959"/>
    </location>
</feature>
<dbReference type="SUPFAM" id="SSF51206">
    <property type="entry name" value="cAMP-binding domain-like"/>
    <property type="match status" value="1"/>
</dbReference>
<evidence type="ECO:0000256" key="3">
    <source>
        <dbReference type="ARBA" id="ARBA00022553"/>
    </source>
</evidence>
<dbReference type="Pfam" id="PF00550">
    <property type="entry name" value="PP-binding"/>
    <property type="match status" value="2"/>
</dbReference>
<dbReference type="PROSITE" id="PS50075">
    <property type="entry name" value="CARRIER"/>
    <property type="match status" value="2"/>
</dbReference>
<dbReference type="InterPro" id="IPR001242">
    <property type="entry name" value="Condensation_dom"/>
</dbReference>
<dbReference type="GO" id="GO:0044550">
    <property type="term" value="P:secondary metabolite biosynthetic process"/>
    <property type="evidence" value="ECO:0007669"/>
    <property type="project" value="TreeGrafter"/>
</dbReference>
<dbReference type="RefSeq" id="WP_092162910.1">
    <property type="nucleotide sequence ID" value="NZ_FNGA01000005.1"/>
</dbReference>
<dbReference type="Gene3D" id="1.10.1200.10">
    <property type="entry name" value="ACP-like"/>
    <property type="match status" value="2"/>
</dbReference>
<evidence type="ECO:0000256" key="4">
    <source>
        <dbReference type="ARBA" id="ARBA00022598"/>
    </source>
</evidence>
<dbReference type="InterPro" id="IPR000873">
    <property type="entry name" value="AMP-dep_synth/lig_dom"/>
</dbReference>
<dbReference type="FunFam" id="2.30.38.10:FF:000001">
    <property type="entry name" value="Non-ribosomal peptide synthetase PvdI"/>
    <property type="match status" value="1"/>
</dbReference>
<dbReference type="PANTHER" id="PTHR45527">
    <property type="entry name" value="NONRIBOSOMAL PEPTIDE SYNTHETASE"/>
    <property type="match status" value="1"/>
</dbReference>
<feature type="domain" description="Cyclic nucleotide-binding" evidence="6">
    <location>
        <begin position="2491"/>
        <end position="2612"/>
    </location>
</feature>
<dbReference type="InterPro" id="IPR020845">
    <property type="entry name" value="AMP-binding_CS"/>
</dbReference>
<dbReference type="InterPro" id="IPR025110">
    <property type="entry name" value="AMP-bd_C"/>
</dbReference>
<dbReference type="NCBIfam" id="TIGR01733">
    <property type="entry name" value="AA-adenyl-dom"/>
    <property type="match status" value="2"/>
</dbReference>
<dbReference type="Gene3D" id="2.60.120.10">
    <property type="entry name" value="Jelly Rolls"/>
    <property type="match status" value="1"/>
</dbReference>
<keyword evidence="3" id="KW-0597">Phosphoprotein</keyword>
<dbReference type="Pfam" id="PF07993">
    <property type="entry name" value="NAD_binding_4"/>
    <property type="match status" value="1"/>
</dbReference>
<dbReference type="InterPro" id="IPR009081">
    <property type="entry name" value="PP-bd_ACP"/>
</dbReference>
<dbReference type="Gene3D" id="3.30.559.10">
    <property type="entry name" value="Chloramphenicol acetyltransferase-like domain"/>
    <property type="match status" value="2"/>
</dbReference>
<dbReference type="SUPFAM" id="SSF51735">
    <property type="entry name" value="NAD(P)-binding Rossmann-fold domains"/>
    <property type="match status" value="1"/>
</dbReference>
<comment type="cofactor">
    <cofactor evidence="1">
        <name>pantetheine 4'-phosphate</name>
        <dbReference type="ChEBI" id="CHEBI:47942"/>
    </cofactor>
</comment>